<dbReference type="SMART" id="SM00382">
    <property type="entry name" value="AAA"/>
    <property type="match status" value="1"/>
</dbReference>
<evidence type="ECO:0000256" key="4">
    <source>
        <dbReference type="ARBA" id="ARBA00022840"/>
    </source>
</evidence>
<evidence type="ECO:0000256" key="1">
    <source>
        <dbReference type="ARBA" id="ARBA00005417"/>
    </source>
</evidence>
<evidence type="ECO:0000256" key="2">
    <source>
        <dbReference type="ARBA" id="ARBA00022448"/>
    </source>
</evidence>
<sequence>MIEVKNLKKRYGNFEALKGISFSVEKGEIVGFLGPNGAGKTTTMQIITGFISPSAGEVVIDGKKVDGFDIKFKKKIGYLPENNPIYNDLSVYDYLSFFANLKNLKNKKDEIRRVINLTKIEDVINKKIDTLSKGYKQRVGLAQAILGNPEILILDEPTTGLDPNQIIEIRNLIKELGKKKTVILSTHIMQEVEQTCERVIIINKGNIVADDRLDNLKGKNERIIIEVDKNLPETFFEKFGEVTRLSETKFLIKSNEDVRKEISKLCFENGVMIYELKTEFDDLETTFRKLTSVEV</sequence>
<dbReference type="GO" id="GO:0005524">
    <property type="term" value="F:ATP binding"/>
    <property type="evidence" value="ECO:0007669"/>
    <property type="project" value="UniProtKB-KW"/>
</dbReference>
<organism evidence="6 7">
    <name type="scientific">Deferribacter desulfuricans (strain DSM 14783 / JCM 11476 / NBRC 101012 / SSM1)</name>
    <dbReference type="NCBI Taxonomy" id="639282"/>
    <lineage>
        <taxon>Bacteria</taxon>
        <taxon>Pseudomonadati</taxon>
        <taxon>Deferribacterota</taxon>
        <taxon>Deferribacteres</taxon>
        <taxon>Deferribacterales</taxon>
        <taxon>Deferribacteraceae</taxon>
        <taxon>Deferribacter</taxon>
    </lineage>
</organism>
<dbReference type="PANTHER" id="PTHR43335:SF4">
    <property type="entry name" value="ABC TRANSPORTER, ATP-BINDING PROTEIN"/>
    <property type="match status" value="1"/>
</dbReference>
<dbReference type="STRING" id="639282.DEFDS_1540"/>
<keyword evidence="4 6" id="KW-0067">ATP-binding</keyword>
<evidence type="ECO:0000259" key="5">
    <source>
        <dbReference type="PROSITE" id="PS50893"/>
    </source>
</evidence>
<dbReference type="InterPro" id="IPR027417">
    <property type="entry name" value="P-loop_NTPase"/>
</dbReference>
<name>D3PEH7_DEFDS</name>
<dbReference type="KEGG" id="ddf:DEFDS_1540"/>
<proteinExistence type="inferred from homology"/>
<reference evidence="6 7" key="1">
    <citation type="journal article" date="2010" name="DNA Res.">
        <title>Bacterial lifestyle in a deep-sea hydrothermal vent chimney revealed by the genome sequence of the thermophilic bacterium Deferribacter desulfuricans SSM1.</title>
        <authorList>
            <person name="Takaki Y."/>
            <person name="Shimamura S."/>
            <person name="Nakagawa S."/>
            <person name="Fukuhara Y."/>
            <person name="Horikawa H."/>
            <person name="Ankai A."/>
            <person name="Harada T."/>
            <person name="Hosoyama A."/>
            <person name="Oguchi A."/>
            <person name="Fukui S."/>
            <person name="Fujita N."/>
            <person name="Takami H."/>
            <person name="Takai K."/>
        </authorList>
    </citation>
    <scope>NUCLEOTIDE SEQUENCE [LARGE SCALE GENOMIC DNA]</scope>
    <source>
        <strain evidence="7">DSM 14783 / JCM 11476 / NBRC 101012 / SSM1</strain>
    </source>
</reference>
<evidence type="ECO:0000256" key="3">
    <source>
        <dbReference type="ARBA" id="ARBA00022741"/>
    </source>
</evidence>
<dbReference type="eggNOG" id="COG1131">
    <property type="taxonomic scope" value="Bacteria"/>
</dbReference>
<keyword evidence="3" id="KW-0547">Nucleotide-binding</keyword>
<dbReference type="Gene3D" id="3.40.50.300">
    <property type="entry name" value="P-loop containing nucleotide triphosphate hydrolases"/>
    <property type="match status" value="1"/>
</dbReference>
<dbReference type="OrthoDB" id="9775135at2"/>
<dbReference type="InterPro" id="IPR003439">
    <property type="entry name" value="ABC_transporter-like_ATP-bd"/>
</dbReference>
<protein>
    <submittedName>
        <fullName evidence="6">ABC transporter, ATP-binding protein</fullName>
    </submittedName>
</protein>
<feature type="domain" description="ABC transporter" evidence="5">
    <location>
        <begin position="2"/>
        <end position="229"/>
    </location>
</feature>
<dbReference type="Pfam" id="PF00005">
    <property type="entry name" value="ABC_tran"/>
    <property type="match status" value="1"/>
</dbReference>
<dbReference type="AlphaFoldDB" id="D3PEH7"/>
<dbReference type="PROSITE" id="PS50893">
    <property type="entry name" value="ABC_TRANSPORTER_2"/>
    <property type="match status" value="1"/>
</dbReference>
<comment type="similarity">
    <text evidence="1">Belongs to the ABC transporter superfamily.</text>
</comment>
<accession>D3PEH7</accession>
<dbReference type="InterPro" id="IPR003593">
    <property type="entry name" value="AAA+_ATPase"/>
</dbReference>
<evidence type="ECO:0000313" key="7">
    <source>
        <dbReference type="Proteomes" id="UP000001520"/>
    </source>
</evidence>
<dbReference type="GO" id="GO:0016887">
    <property type="term" value="F:ATP hydrolysis activity"/>
    <property type="evidence" value="ECO:0007669"/>
    <property type="project" value="InterPro"/>
</dbReference>
<evidence type="ECO:0000313" key="6">
    <source>
        <dbReference type="EMBL" id="BAI81000.1"/>
    </source>
</evidence>
<dbReference type="EMBL" id="AP011529">
    <property type="protein sequence ID" value="BAI81000.1"/>
    <property type="molecule type" value="Genomic_DNA"/>
</dbReference>
<dbReference type="PANTHER" id="PTHR43335">
    <property type="entry name" value="ABC TRANSPORTER, ATP-BINDING PROTEIN"/>
    <property type="match status" value="1"/>
</dbReference>
<dbReference type="HOGENOM" id="CLU_000604_1_2_0"/>
<dbReference type="SUPFAM" id="SSF52540">
    <property type="entry name" value="P-loop containing nucleoside triphosphate hydrolases"/>
    <property type="match status" value="1"/>
</dbReference>
<dbReference type="RefSeq" id="WP_013008246.1">
    <property type="nucleotide sequence ID" value="NC_013939.1"/>
</dbReference>
<dbReference type="Proteomes" id="UP000001520">
    <property type="component" value="Chromosome"/>
</dbReference>
<dbReference type="CDD" id="cd03230">
    <property type="entry name" value="ABC_DR_subfamily_A"/>
    <property type="match status" value="1"/>
</dbReference>
<gene>
    <name evidence="6" type="ordered locus">DEFDS_1540</name>
</gene>
<keyword evidence="7" id="KW-1185">Reference proteome</keyword>
<keyword evidence="2" id="KW-0813">Transport</keyword>